<evidence type="ECO:0000313" key="1">
    <source>
        <dbReference type="EMBL" id="JAD37458.1"/>
    </source>
</evidence>
<accession>A0A0A8ZIC0</accession>
<dbReference type="AlphaFoldDB" id="A0A0A8ZIC0"/>
<reference evidence="1" key="1">
    <citation type="submission" date="2014-09" db="EMBL/GenBank/DDBJ databases">
        <authorList>
            <person name="Magalhaes I.L.F."/>
            <person name="Oliveira U."/>
            <person name="Santos F.R."/>
            <person name="Vidigal T.H.D.A."/>
            <person name="Brescovit A.D."/>
            <person name="Santos A.J."/>
        </authorList>
    </citation>
    <scope>NUCLEOTIDE SEQUENCE</scope>
    <source>
        <tissue evidence="1">Shoot tissue taken approximately 20 cm above the soil surface</tissue>
    </source>
</reference>
<name>A0A0A8ZIC0_ARUDO</name>
<reference evidence="1" key="2">
    <citation type="journal article" date="2015" name="Data Brief">
        <title>Shoot transcriptome of the giant reed, Arundo donax.</title>
        <authorList>
            <person name="Barrero R.A."/>
            <person name="Guerrero F.D."/>
            <person name="Moolhuijzen P."/>
            <person name="Goolsby J.A."/>
            <person name="Tidwell J."/>
            <person name="Bellgard S.E."/>
            <person name="Bellgard M.I."/>
        </authorList>
    </citation>
    <scope>NUCLEOTIDE SEQUENCE</scope>
    <source>
        <tissue evidence="1">Shoot tissue taken approximately 20 cm above the soil surface</tissue>
    </source>
</reference>
<dbReference type="EMBL" id="GBRH01260437">
    <property type="protein sequence ID" value="JAD37458.1"/>
    <property type="molecule type" value="Transcribed_RNA"/>
</dbReference>
<protein>
    <submittedName>
        <fullName evidence="1">Uncharacterized protein</fullName>
    </submittedName>
</protein>
<proteinExistence type="predicted"/>
<organism evidence="1">
    <name type="scientific">Arundo donax</name>
    <name type="common">Giant reed</name>
    <name type="synonym">Donax arundinaceus</name>
    <dbReference type="NCBI Taxonomy" id="35708"/>
    <lineage>
        <taxon>Eukaryota</taxon>
        <taxon>Viridiplantae</taxon>
        <taxon>Streptophyta</taxon>
        <taxon>Embryophyta</taxon>
        <taxon>Tracheophyta</taxon>
        <taxon>Spermatophyta</taxon>
        <taxon>Magnoliopsida</taxon>
        <taxon>Liliopsida</taxon>
        <taxon>Poales</taxon>
        <taxon>Poaceae</taxon>
        <taxon>PACMAD clade</taxon>
        <taxon>Arundinoideae</taxon>
        <taxon>Arundineae</taxon>
        <taxon>Arundo</taxon>
    </lineage>
</organism>
<sequence>MVGRRQSINILYFLTGPTPIVQRSPTL</sequence>